<keyword evidence="2" id="KW-1185">Reference proteome</keyword>
<accession>A0A345ZC34</accession>
<sequence>MNTNKKILLILSIFLGYQTAHTSQSTQNQRNLPGRTVNFYPNLPAQHNNMRKIIVSEEEMRVALQSREEQANKNYDDIEHHANELIKQNYKTDRMKYNILLLMQSDNTQAKKPISQYSIDLPSVDQIQNQTTPFMQVNVATASIENLPTIFQILEKTTGTDPQNENRPVILNGLQATLRAINGALADIKYDKKYIFASDIELRLRKMQHQIETRIQELNPYSWLKLSLGISSLVAMTAAAGAYYSGMTLNSMQENLADIIKKYKPTADMLNAA</sequence>
<dbReference type="EMBL" id="CP025544">
    <property type="protein sequence ID" value="AXK60851.1"/>
    <property type="molecule type" value="Genomic_DNA"/>
</dbReference>
<dbReference type="RefSeq" id="WP_115585866.1">
    <property type="nucleotide sequence ID" value="NZ_CP025544.1"/>
</dbReference>
<reference evidence="1 2" key="1">
    <citation type="submission" date="2017-12" db="EMBL/GenBank/DDBJ databases">
        <title>Chromulinavorax destructans is a abundant pathogen of dominant heterotrophic picoflagllates.</title>
        <authorList>
            <person name="Deeg C.M."/>
            <person name="Zimmer M."/>
            <person name="Suttle C.A."/>
        </authorList>
    </citation>
    <scope>NUCLEOTIDE SEQUENCE [LARGE SCALE GENOMIC DNA]</scope>
    <source>
        <strain evidence="1 2">SeV1</strain>
    </source>
</reference>
<evidence type="ECO:0000313" key="1">
    <source>
        <dbReference type="EMBL" id="AXK60851.1"/>
    </source>
</evidence>
<name>A0A345ZC34_9BACT</name>
<protein>
    <submittedName>
        <fullName evidence="1">Uncharacterized protein</fullName>
    </submittedName>
</protein>
<evidence type="ECO:0000313" key="2">
    <source>
        <dbReference type="Proteomes" id="UP000254834"/>
    </source>
</evidence>
<dbReference type="AlphaFoldDB" id="A0A345ZC34"/>
<dbReference type="Proteomes" id="UP000254834">
    <property type="component" value="Chromosome"/>
</dbReference>
<dbReference type="KEGG" id="cdes:C0J27_03850"/>
<organism evidence="1 2">
    <name type="scientific">Candidatus Chromulinivorax destructor</name>
    <dbReference type="NCBI Taxonomy" id="2066483"/>
    <lineage>
        <taxon>Bacteria</taxon>
        <taxon>Candidatus Babelota</taxon>
        <taxon>Candidatus Babeliae</taxon>
        <taxon>Candidatus Babeliales</taxon>
        <taxon>Candidatus Chromulinivoraceae</taxon>
        <taxon>Candidatus Chromulinivorax</taxon>
    </lineage>
</organism>
<proteinExistence type="predicted"/>
<gene>
    <name evidence="1" type="ORF">C0J27_03850</name>
</gene>